<evidence type="ECO:0000313" key="4">
    <source>
        <dbReference type="Proteomes" id="UP001151760"/>
    </source>
</evidence>
<keyword evidence="4" id="KW-1185">Reference proteome</keyword>
<gene>
    <name evidence="3" type="ORF">Tco_1092588</name>
</gene>
<reference evidence="3" key="2">
    <citation type="submission" date="2022-01" db="EMBL/GenBank/DDBJ databases">
        <authorList>
            <person name="Yamashiro T."/>
            <person name="Shiraishi A."/>
            <person name="Satake H."/>
            <person name="Nakayama K."/>
        </authorList>
    </citation>
    <scope>NUCLEOTIDE SEQUENCE</scope>
</reference>
<proteinExistence type="predicted"/>
<protein>
    <submittedName>
        <fullName evidence="3">Uncharacterized protein</fullName>
    </submittedName>
</protein>
<comment type="caution">
    <text evidence="3">The sequence shown here is derived from an EMBL/GenBank/DDBJ whole genome shotgun (WGS) entry which is preliminary data.</text>
</comment>
<reference evidence="3" key="1">
    <citation type="journal article" date="2022" name="Int. J. Mol. Sci.">
        <title>Draft Genome of Tanacetum Coccineum: Genomic Comparison of Closely Related Tanacetum-Family Plants.</title>
        <authorList>
            <person name="Yamashiro T."/>
            <person name="Shiraishi A."/>
            <person name="Nakayama K."/>
            <person name="Satake H."/>
        </authorList>
    </citation>
    <scope>NUCLEOTIDE SEQUENCE</scope>
</reference>
<evidence type="ECO:0000256" key="1">
    <source>
        <dbReference type="SAM" id="Coils"/>
    </source>
</evidence>
<feature type="coiled-coil region" evidence="1">
    <location>
        <begin position="8"/>
        <end position="35"/>
    </location>
</feature>
<name>A0ABQ5IAA6_9ASTR</name>
<accession>A0ABQ5IAA6</accession>
<dbReference type="EMBL" id="BQNB010020539">
    <property type="protein sequence ID" value="GJT97070.1"/>
    <property type="molecule type" value="Genomic_DNA"/>
</dbReference>
<dbReference type="Proteomes" id="UP001151760">
    <property type="component" value="Unassembled WGS sequence"/>
</dbReference>
<evidence type="ECO:0000256" key="2">
    <source>
        <dbReference type="SAM" id="MobiDB-lite"/>
    </source>
</evidence>
<evidence type="ECO:0000313" key="3">
    <source>
        <dbReference type="EMBL" id="GJT97070.1"/>
    </source>
</evidence>
<organism evidence="3 4">
    <name type="scientific">Tanacetum coccineum</name>
    <dbReference type="NCBI Taxonomy" id="301880"/>
    <lineage>
        <taxon>Eukaryota</taxon>
        <taxon>Viridiplantae</taxon>
        <taxon>Streptophyta</taxon>
        <taxon>Embryophyta</taxon>
        <taxon>Tracheophyta</taxon>
        <taxon>Spermatophyta</taxon>
        <taxon>Magnoliopsida</taxon>
        <taxon>eudicotyledons</taxon>
        <taxon>Gunneridae</taxon>
        <taxon>Pentapetalae</taxon>
        <taxon>asterids</taxon>
        <taxon>campanulids</taxon>
        <taxon>Asterales</taxon>
        <taxon>Asteraceae</taxon>
        <taxon>Asteroideae</taxon>
        <taxon>Anthemideae</taxon>
        <taxon>Anthemidinae</taxon>
        <taxon>Tanacetum</taxon>
    </lineage>
</organism>
<feature type="region of interest" description="Disordered" evidence="2">
    <location>
        <begin position="189"/>
        <end position="209"/>
    </location>
</feature>
<keyword evidence="1" id="KW-0175">Coiled coil</keyword>
<sequence length="209" mass="24034">MHEDYEYVKSLEKEVDELEYEKADFSNMYDLLLEEMEMDGYLRDVHQVYMDTKANRTQNDKKPKIANALGSNLPMFPSSSNFLLQISTTHPIHCWTLEHKAHDGQSQALFRTDRGHEILEQDTPLHISKKKAMEHPTYTSRTPEQMALSKDGTVLLLRLLERCFISFSFANHSGLSKKKLQPHAILQKTDQSKIISAPSHGKTGISHHK</sequence>